<reference evidence="3" key="1">
    <citation type="submission" date="2022-08" db="EMBL/GenBank/DDBJ databases">
        <authorList>
            <person name="Wang H."/>
        </authorList>
    </citation>
    <scope>NUCLEOTIDE SEQUENCE</scope>
    <source>
        <strain evidence="3">PS10</strain>
    </source>
</reference>
<evidence type="ECO:0000256" key="2">
    <source>
        <dbReference type="SAM" id="Phobius"/>
    </source>
</evidence>
<comment type="caution">
    <text evidence="3">The sequence shown here is derived from an EMBL/GenBank/DDBJ whole genome shotgun (WGS) entry which is preliminary data.</text>
</comment>
<evidence type="ECO:0000313" key="3">
    <source>
        <dbReference type="EMBL" id="MDL0088509.1"/>
    </source>
</evidence>
<gene>
    <name evidence="3" type="ORF">NYG85_03845</name>
</gene>
<accession>A0ABT7HNW0</accession>
<evidence type="ECO:0008006" key="5">
    <source>
        <dbReference type="Google" id="ProtNLM"/>
    </source>
</evidence>
<keyword evidence="1" id="KW-0175">Coiled coil</keyword>
<protein>
    <recommendedName>
        <fullName evidence="5">Integral membrane protein</fullName>
    </recommendedName>
</protein>
<proteinExistence type="predicted"/>
<evidence type="ECO:0000256" key="1">
    <source>
        <dbReference type="SAM" id="Coils"/>
    </source>
</evidence>
<dbReference type="RefSeq" id="WP_284937164.1">
    <property type="nucleotide sequence ID" value="NZ_JANURM010000003.1"/>
</dbReference>
<feature type="coiled-coil region" evidence="1">
    <location>
        <begin position="109"/>
        <end position="138"/>
    </location>
</feature>
<reference evidence="3" key="2">
    <citation type="journal article" date="2023" name="Microorganisms">
        <title>Isolation and Genomic Characteristics of Cat-Borne Campylobacter felis sp. nov. and Sheep-Borne Campylobacter ovis sp. nov.</title>
        <authorList>
            <person name="Wang H."/>
            <person name="Li Y."/>
            <person name="Gu Y."/>
            <person name="Zhou G."/>
            <person name="Chen X."/>
            <person name="Zhang X."/>
            <person name="Shao Z."/>
            <person name="Zhang J."/>
            <person name="Zhang M."/>
        </authorList>
    </citation>
    <scope>NUCLEOTIDE SEQUENCE</scope>
    <source>
        <strain evidence="3">PS10</strain>
    </source>
</reference>
<keyword evidence="2" id="KW-1133">Transmembrane helix</keyword>
<keyword evidence="2" id="KW-0472">Membrane</keyword>
<dbReference type="Proteomes" id="UP001173801">
    <property type="component" value="Unassembled WGS sequence"/>
</dbReference>
<feature type="transmembrane region" description="Helical" evidence="2">
    <location>
        <begin position="5"/>
        <end position="25"/>
    </location>
</feature>
<dbReference type="EMBL" id="JANURM010000003">
    <property type="protein sequence ID" value="MDL0088509.1"/>
    <property type="molecule type" value="Genomic_DNA"/>
</dbReference>
<feature type="transmembrane region" description="Helical" evidence="2">
    <location>
        <begin position="37"/>
        <end position="57"/>
    </location>
</feature>
<sequence>MINGFIFIGVILALFAFAILAPIIRNNWVLGYEAESITQPFLMIAIFSILTFFIYYLESKDKVVREYCQREYKSEICSAIKYSHTFNSDVLSFSQIIEMDIKNDEFKEKNMMAAENARAERKKEMQELENKVKAMKVE</sequence>
<organism evidence="3 4">
    <name type="scientific">Campylobacter gastrosuis</name>
    <dbReference type="NCBI Taxonomy" id="2974576"/>
    <lineage>
        <taxon>Bacteria</taxon>
        <taxon>Pseudomonadati</taxon>
        <taxon>Campylobacterota</taxon>
        <taxon>Epsilonproteobacteria</taxon>
        <taxon>Campylobacterales</taxon>
        <taxon>Campylobacteraceae</taxon>
        <taxon>Campylobacter</taxon>
    </lineage>
</organism>
<evidence type="ECO:0000313" key="4">
    <source>
        <dbReference type="Proteomes" id="UP001173801"/>
    </source>
</evidence>
<keyword evidence="2" id="KW-0812">Transmembrane</keyword>
<name>A0ABT7HNW0_9BACT</name>
<keyword evidence="4" id="KW-1185">Reference proteome</keyword>